<dbReference type="KEGG" id="glt:GlitD10_1264"/>
<name>A0A1J0ACE2_9CYAN</name>
<dbReference type="Proteomes" id="UP000180235">
    <property type="component" value="Chromosome"/>
</dbReference>
<keyword evidence="2" id="KW-1185">Reference proteome</keyword>
<evidence type="ECO:0000313" key="2">
    <source>
        <dbReference type="Proteomes" id="UP000180235"/>
    </source>
</evidence>
<organism evidence="1 2">
    <name type="scientific">Gloeomargarita lithophora Alchichica-D10</name>
    <dbReference type="NCBI Taxonomy" id="1188229"/>
    <lineage>
        <taxon>Bacteria</taxon>
        <taxon>Bacillati</taxon>
        <taxon>Cyanobacteriota</taxon>
        <taxon>Cyanophyceae</taxon>
        <taxon>Gloeomargaritales</taxon>
        <taxon>Gloeomargaritaceae</taxon>
        <taxon>Gloeomargarita</taxon>
    </lineage>
</organism>
<reference evidence="1 2" key="1">
    <citation type="submission" date="2016-10" db="EMBL/GenBank/DDBJ databases">
        <title>Description of Gloeomargarita lithophora gen. nov., sp. nov., a thylakoid-bearing basal-branching cyanobacterium with intracellular carbonates, and proposal for Gloeomargaritales ord. nov.</title>
        <authorList>
            <person name="Moreira D."/>
            <person name="Tavera R."/>
            <person name="Benzerara K."/>
            <person name="Skouri-Panet F."/>
            <person name="Couradeau E."/>
            <person name="Gerard E."/>
            <person name="Loussert C."/>
            <person name="Novelo E."/>
            <person name="Zivanovic Y."/>
            <person name="Lopez-Garcia P."/>
        </authorList>
    </citation>
    <scope>NUCLEOTIDE SEQUENCE [LARGE SCALE GENOMIC DNA]</scope>
    <source>
        <strain evidence="1 2">D10</strain>
    </source>
</reference>
<accession>A0A1J0ACE2</accession>
<sequence>MLTFQEFLMAEPLPLAQIQQTILGFLQGRQDVALFGAYAVNAHVAEARMTQDVDILALQAQAFTTALNNHLHQKLPIAVRVREIKPGLAWRIYQIRKPENRHLADVRSVAQLPATEWIGNMQVLTPLELALNKLVAYHARRNQPKSGTDWRDLTLLLLRFPELKCQVSERLIQENYELEIQQTWASIATLELTQADDGY</sequence>
<dbReference type="EMBL" id="CP017675">
    <property type="protein sequence ID" value="APB33584.1"/>
    <property type="molecule type" value="Genomic_DNA"/>
</dbReference>
<protein>
    <submittedName>
        <fullName evidence="1">Uncharacterized protein</fullName>
    </submittedName>
</protein>
<gene>
    <name evidence="1" type="ORF">GlitD10_1264</name>
</gene>
<proteinExistence type="predicted"/>
<evidence type="ECO:0000313" key="1">
    <source>
        <dbReference type="EMBL" id="APB33584.1"/>
    </source>
</evidence>
<dbReference type="STRING" id="1188229.GlitD10_1264"/>
<dbReference type="AlphaFoldDB" id="A0A1J0ACE2"/>